<dbReference type="STRING" id="415747.SAMN03097708_03031"/>
<dbReference type="InterPro" id="IPR005358">
    <property type="entry name" value="Puta_zinc/iron-chelating_dom"/>
</dbReference>
<dbReference type="EMBL" id="FMWD01000012">
    <property type="protein sequence ID" value="SCZ66848.1"/>
    <property type="molecule type" value="Genomic_DNA"/>
</dbReference>
<reference evidence="1 2" key="1">
    <citation type="submission" date="2016-10" db="EMBL/GenBank/DDBJ databases">
        <authorList>
            <person name="de Groot N.N."/>
        </authorList>
    </citation>
    <scope>NUCLEOTIDE SEQUENCE [LARGE SCALE GENOMIC DNA]</scope>
    <source>
        <strain evidence="1 2">HLD2</strain>
    </source>
</reference>
<dbReference type="Proteomes" id="UP000199648">
    <property type="component" value="Unassembled WGS sequence"/>
</dbReference>
<proteinExistence type="predicted"/>
<dbReference type="OrthoDB" id="71604at2"/>
<evidence type="ECO:0000313" key="2">
    <source>
        <dbReference type="Proteomes" id="UP000199648"/>
    </source>
</evidence>
<gene>
    <name evidence="1" type="ORF">SAMN03097708_03031</name>
</gene>
<organism evidence="1 2">
    <name type="scientific">Thiohalomonas denitrificans</name>
    <dbReference type="NCBI Taxonomy" id="415747"/>
    <lineage>
        <taxon>Bacteria</taxon>
        <taxon>Pseudomonadati</taxon>
        <taxon>Pseudomonadota</taxon>
        <taxon>Gammaproteobacteria</taxon>
        <taxon>Thiohalomonadales</taxon>
        <taxon>Thiohalomonadaceae</taxon>
        <taxon>Thiohalomonas</taxon>
    </lineage>
</organism>
<name>A0A1G5QZ21_9GAMM</name>
<dbReference type="RefSeq" id="WP_092998843.1">
    <property type="nucleotide sequence ID" value="NZ_FMWD01000012.1"/>
</dbReference>
<dbReference type="Pfam" id="PF03692">
    <property type="entry name" value="CxxCxxCC"/>
    <property type="match status" value="1"/>
</dbReference>
<accession>A0A1G5QZ21</accession>
<dbReference type="AlphaFoldDB" id="A0A1G5QZ21"/>
<protein>
    <submittedName>
        <fullName evidence="1">Putative zinc-or iron-chelating domain-containing protein</fullName>
    </submittedName>
</protein>
<evidence type="ECO:0000313" key="1">
    <source>
        <dbReference type="EMBL" id="SCZ66848.1"/>
    </source>
</evidence>
<sequence>MQPSDPDNVTCETCKANCCRLQVLLIDDNDVPESMTDWTDWGGQVMYRRDDGWCTAVDRETMRCTIYARRPQVCRDFEMGGRECLDERNAPGNE</sequence>
<keyword evidence="2" id="KW-1185">Reference proteome</keyword>